<feature type="transmembrane region" description="Helical" evidence="1">
    <location>
        <begin position="32"/>
        <end position="49"/>
    </location>
</feature>
<dbReference type="AlphaFoldDB" id="A0A517YUU5"/>
<dbReference type="RefSeq" id="WP_145077552.1">
    <property type="nucleotide sequence ID" value="NZ_CP036425.1"/>
</dbReference>
<protein>
    <submittedName>
        <fullName evidence="2">Uncharacterized protein</fullName>
    </submittedName>
</protein>
<keyword evidence="1" id="KW-1133">Transmembrane helix</keyword>
<organism evidence="2 3">
    <name type="scientific">Poriferisphaera corsica</name>
    <dbReference type="NCBI Taxonomy" id="2528020"/>
    <lineage>
        <taxon>Bacteria</taxon>
        <taxon>Pseudomonadati</taxon>
        <taxon>Planctomycetota</taxon>
        <taxon>Phycisphaerae</taxon>
        <taxon>Phycisphaerales</taxon>
        <taxon>Phycisphaeraceae</taxon>
        <taxon>Poriferisphaera</taxon>
    </lineage>
</organism>
<proteinExistence type="predicted"/>
<keyword evidence="1" id="KW-0812">Transmembrane</keyword>
<evidence type="ECO:0000256" key="1">
    <source>
        <dbReference type="SAM" id="Phobius"/>
    </source>
</evidence>
<dbReference type="KEGG" id="pcor:KS4_20950"/>
<accession>A0A517YUU5</accession>
<keyword evidence="1" id="KW-0472">Membrane</keyword>
<dbReference type="Proteomes" id="UP000317369">
    <property type="component" value="Chromosome"/>
</dbReference>
<sequence>MLTTLKKRCESGKNALLRLHRSEQGAEGIEKLLIIGAIVLPLLIVLVIFRKEISTWVREKWDNVQSESEASDF</sequence>
<gene>
    <name evidence="2" type="ORF">KS4_20950</name>
</gene>
<reference evidence="2 3" key="1">
    <citation type="submission" date="2019-02" db="EMBL/GenBank/DDBJ databases">
        <title>Deep-cultivation of Planctomycetes and their phenomic and genomic characterization uncovers novel biology.</title>
        <authorList>
            <person name="Wiegand S."/>
            <person name="Jogler M."/>
            <person name="Boedeker C."/>
            <person name="Pinto D."/>
            <person name="Vollmers J."/>
            <person name="Rivas-Marin E."/>
            <person name="Kohn T."/>
            <person name="Peeters S.H."/>
            <person name="Heuer A."/>
            <person name="Rast P."/>
            <person name="Oberbeckmann S."/>
            <person name="Bunk B."/>
            <person name="Jeske O."/>
            <person name="Meyerdierks A."/>
            <person name="Storesund J.E."/>
            <person name="Kallscheuer N."/>
            <person name="Luecker S."/>
            <person name="Lage O.M."/>
            <person name="Pohl T."/>
            <person name="Merkel B.J."/>
            <person name="Hornburger P."/>
            <person name="Mueller R.-W."/>
            <person name="Bruemmer F."/>
            <person name="Labrenz M."/>
            <person name="Spormann A.M."/>
            <person name="Op den Camp H."/>
            <person name="Overmann J."/>
            <person name="Amann R."/>
            <person name="Jetten M.S.M."/>
            <person name="Mascher T."/>
            <person name="Medema M.H."/>
            <person name="Devos D.P."/>
            <person name="Kaster A.-K."/>
            <person name="Ovreas L."/>
            <person name="Rohde M."/>
            <person name="Galperin M.Y."/>
            <person name="Jogler C."/>
        </authorList>
    </citation>
    <scope>NUCLEOTIDE SEQUENCE [LARGE SCALE GENOMIC DNA]</scope>
    <source>
        <strain evidence="2 3">KS4</strain>
    </source>
</reference>
<dbReference type="EMBL" id="CP036425">
    <property type="protein sequence ID" value="QDU34033.1"/>
    <property type="molecule type" value="Genomic_DNA"/>
</dbReference>
<evidence type="ECO:0000313" key="2">
    <source>
        <dbReference type="EMBL" id="QDU34033.1"/>
    </source>
</evidence>
<keyword evidence="3" id="KW-1185">Reference proteome</keyword>
<evidence type="ECO:0000313" key="3">
    <source>
        <dbReference type="Proteomes" id="UP000317369"/>
    </source>
</evidence>
<name>A0A517YUU5_9BACT</name>